<feature type="domain" description="HEPN" evidence="1">
    <location>
        <begin position="6"/>
        <end position="126"/>
    </location>
</feature>
<dbReference type="Gene3D" id="1.20.120.330">
    <property type="entry name" value="Nucleotidyltransferases domain 2"/>
    <property type="match status" value="1"/>
</dbReference>
<proteinExistence type="predicted"/>
<comment type="caution">
    <text evidence="2">The sequence shown here is derived from an EMBL/GenBank/DDBJ whole genome shotgun (WGS) entry which is preliminary data.</text>
</comment>
<protein>
    <recommendedName>
        <fullName evidence="1">HEPN domain-containing protein</fullName>
    </recommendedName>
</protein>
<dbReference type="Proteomes" id="UP001296873">
    <property type="component" value="Unassembled WGS sequence"/>
</dbReference>
<dbReference type="InterPro" id="IPR007842">
    <property type="entry name" value="HEPN_dom"/>
</dbReference>
<name>A0ABS1DAH7_9PROT</name>
<gene>
    <name evidence="2" type="ORF">CKO28_05315</name>
</gene>
<dbReference type="EMBL" id="NRRL01000007">
    <property type="protein sequence ID" value="MBK1667449.1"/>
    <property type="molecule type" value="Genomic_DNA"/>
</dbReference>
<organism evidence="2 3">
    <name type="scientific">Rhodovibrio sodomensis</name>
    <dbReference type="NCBI Taxonomy" id="1088"/>
    <lineage>
        <taxon>Bacteria</taxon>
        <taxon>Pseudomonadati</taxon>
        <taxon>Pseudomonadota</taxon>
        <taxon>Alphaproteobacteria</taxon>
        <taxon>Rhodospirillales</taxon>
        <taxon>Rhodovibrionaceae</taxon>
        <taxon>Rhodovibrio</taxon>
    </lineage>
</organism>
<sequence length="131" mass="14243">MSGEYQAYLDKSRRLRAEAEAISPTQAPSAVISACYYAAFHAAIAALLAVHGTAPTKHGTVHDALAKLAKAREPEADAAAIKDALERAYEMRIRADYEPDARPEETRVNAERISELRDTVIAFCDRVIDGG</sequence>
<evidence type="ECO:0000313" key="2">
    <source>
        <dbReference type="EMBL" id="MBK1667449.1"/>
    </source>
</evidence>
<dbReference type="Pfam" id="PF05168">
    <property type="entry name" value="HEPN"/>
    <property type="match status" value="1"/>
</dbReference>
<accession>A0ABS1DAH7</accession>
<dbReference type="RefSeq" id="WP_200339568.1">
    <property type="nucleotide sequence ID" value="NZ_NRRL01000007.1"/>
</dbReference>
<evidence type="ECO:0000259" key="1">
    <source>
        <dbReference type="Pfam" id="PF05168"/>
    </source>
</evidence>
<keyword evidence="3" id="KW-1185">Reference proteome</keyword>
<evidence type="ECO:0000313" key="3">
    <source>
        <dbReference type="Proteomes" id="UP001296873"/>
    </source>
</evidence>
<reference evidence="2 3" key="1">
    <citation type="journal article" date="2020" name="Microorganisms">
        <title>Osmotic Adaptation and Compatible Solute Biosynthesis of Phototrophic Bacteria as Revealed from Genome Analyses.</title>
        <authorList>
            <person name="Imhoff J.F."/>
            <person name="Rahn T."/>
            <person name="Kunzel S."/>
            <person name="Keller A."/>
            <person name="Neulinger S.C."/>
        </authorList>
    </citation>
    <scope>NUCLEOTIDE SEQUENCE [LARGE SCALE GENOMIC DNA]</scope>
    <source>
        <strain evidence="2 3">DSM 9895</strain>
    </source>
</reference>